<evidence type="ECO:0000313" key="4">
    <source>
        <dbReference type="EMBL" id="MUN38086.1"/>
    </source>
</evidence>
<dbReference type="RefSeq" id="WP_156217250.1">
    <property type="nucleotide sequence ID" value="NZ_WOFH01000005.1"/>
</dbReference>
<dbReference type="Gene3D" id="1.10.600.10">
    <property type="entry name" value="Farnesyl Diphosphate Synthase"/>
    <property type="match status" value="1"/>
</dbReference>
<feature type="region of interest" description="Disordered" evidence="3">
    <location>
        <begin position="325"/>
        <end position="352"/>
    </location>
</feature>
<proteinExistence type="inferred from homology"/>
<accession>A0A7K1L1G9</accession>
<comment type="caution">
    <text evidence="4">The sequence shown here is derived from an EMBL/GenBank/DDBJ whole genome shotgun (WGS) entry which is preliminary data.</text>
</comment>
<dbReference type="PANTHER" id="PTHR35201:SF4">
    <property type="entry name" value="BETA-PINACENE SYNTHASE-RELATED"/>
    <property type="match status" value="1"/>
</dbReference>
<dbReference type="GO" id="GO:0010333">
    <property type="term" value="F:terpene synthase activity"/>
    <property type="evidence" value="ECO:0007669"/>
    <property type="project" value="InterPro"/>
</dbReference>
<evidence type="ECO:0000256" key="2">
    <source>
        <dbReference type="RuleBase" id="RU366034"/>
    </source>
</evidence>
<dbReference type="InterPro" id="IPR034686">
    <property type="entry name" value="Terpene_cyclase-like_2"/>
</dbReference>
<keyword evidence="2" id="KW-0479">Metal-binding</keyword>
<evidence type="ECO:0000313" key="5">
    <source>
        <dbReference type="Proteomes" id="UP000432015"/>
    </source>
</evidence>
<dbReference type="AlphaFoldDB" id="A0A7K1L1G9"/>
<evidence type="ECO:0000256" key="3">
    <source>
        <dbReference type="SAM" id="MobiDB-lite"/>
    </source>
</evidence>
<evidence type="ECO:0000256" key="1">
    <source>
        <dbReference type="ARBA" id="ARBA00023239"/>
    </source>
</evidence>
<sequence length="368" mass="41541">MTSANEARDAEILAVRPFFCPIKPASSPWAAELNTLAEGWLSVQGFEPDRKQRERLSRANLGELAARTMPDGHKNALANATRQYVAFFALDDACFDEPPMPLGRLTRKQSIILSAIQHPETHWPGEDAYVTASRDIANGWKEIASPVQFQRWVEGMRAFFFGVTWEAVHRHGRELPRLNEYVAMWMRAIGMSPVLALIDTVGGYEVPSSELAHPQTQALVEMAHFLVAWDNDFISRAKEIQRAHDRLNIVDVIAAERGIEPAQALDAATAMRDRVMCLFLHTHDWLTSRPATHQNLRKYADGLANYIRGHLDWALSCDRYANVRPPENDAPANEKAPPASWKDAPDDDDFMSPLPIPAIAWWWTRNSQ</sequence>
<dbReference type="Proteomes" id="UP000432015">
    <property type="component" value="Unassembled WGS sequence"/>
</dbReference>
<dbReference type="EMBL" id="WOFH01000005">
    <property type="protein sequence ID" value="MUN38086.1"/>
    <property type="molecule type" value="Genomic_DNA"/>
</dbReference>
<protein>
    <recommendedName>
        <fullName evidence="2">Terpene synthase</fullName>
        <ecNumber evidence="2">4.2.3.-</ecNumber>
    </recommendedName>
</protein>
<dbReference type="EC" id="4.2.3.-" evidence="2"/>
<keyword evidence="2" id="KW-0460">Magnesium</keyword>
<dbReference type="SUPFAM" id="SSF48576">
    <property type="entry name" value="Terpenoid synthases"/>
    <property type="match status" value="1"/>
</dbReference>
<comment type="similarity">
    <text evidence="2">Belongs to the terpene synthase family.</text>
</comment>
<dbReference type="GO" id="GO:0046872">
    <property type="term" value="F:metal ion binding"/>
    <property type="evidence" value="ECO:0007669"/>
    <property type="project" value="UniProtKB-KW"/>
</dbReference>
<gene>
    <name evidence="4" type="ORF">GNZ18_15935</name>
</gene>
<comment type="cofactor">
    <cofactor evidence="2">
        <name>Mg(2+)</name>
        <dbReference type="ChEBI" id="CHEBI:18420"/>
    </cofactor>
</comment>
<organism evidence="4 5">
    <name type="scientific">Actinomadura litoris</name>
    <dbReference type="NCBI Taxonomy" id="2678616"/>
    <lineage>
        <taxon>Bacteria</taxon>
        <taxon>Bacillati</taxon>
        <taxon>Actinomycetota</taxon>
        <taxon>Actinomycetes</taxon>
        <taxon>Streptosporangiales</taxon>
        <taxon>Thermomonosporaceae</taxon>
        <taxon>Actinomadura</taxon>
    </lineage>
</organism>
<keyword evidence="5" id="KW-1185">Reference proteome</keyword>
<keyword evidence="1 2" id="KW-0456">Lyase</keyword>
<reference evidence="4 5" key="1">
    <citation type="submission" date="2019-11" db="EMBL/GenBank/DDBJ databases">
        <authorList>
            <person name="Cao P."/>
        </authorList>
    </citation>
    <scope>NUCLEOTIDE SEQUENCE [LARGE SCALE GENOMIC DNA]</scope>
    <source>
        <strain evidence="4 5">NEAU-AAG5</strain>
    </source>
</reference>
<dbReference type="PANTHER" id="PTHR35201">
    <property type="entry name" value="TERPENE SYNTHASE"/>
    <property type="match status" value="1"/>
</dbReference>
<name>A0A7K1L1G9_9ACTN</name>
<dbReference type="InterPro" id="IPR008949">
    <property type="entry name" value="Isoprenoid_synthase_dom_sf"/>
</dbReference>
<dbReference type="Pfam" id="PF19086">
    <property type="entry name" value="Terpene_syn_C_2"/>
    <property type="match status" value="1"/>
</dbReference>